<dbReference type="GeneID" id="64308976"/>
<protein>
    <submittedName>
        <fullName evidence="1">Uncharacterized protein</fullName>
    </submittedName>
</protein>
<reference evidence="1 2" key="2">
    <citation type="submission" date="2024-07" db="EMBL/GenBank/DDBJ databases">
        <authorList>
            <person name="Raymann K."/>
        </authorList>
    </citation>
    <scope>NUCLEOTIDE SEQUENCE [LARGE SCALE GENOMIC DNA]</scope>
    <source>
        <strain evidence="1 2">KZ19</strain>
    </source>
</reference>
<organism evidence="1 2">
    <name type="scientific">Serratia marcescens</name>
    <dbReference type="NCBI Taxonomy" id="615"/>
    <lineage>
        <taxon>Bacteria</taxon>
        <taxon>Pseudomonadati</taxon>
        <taxon>Pseudomonadota</taxon>
        <taxon>Gammaproteobacteria</taxon>
        <taxon>Enterobacterales</taxon>
        <taxon>Yersiniaceae</taxon>
        <taxon>Serratia</taxon>
    </lineage>
</organism>
<proteinExistence type="predicted"/>
<name>A0AB35Z4E2_SERMA</name>
<evidence type="ECO:0000313" key="1">
    <source>
        <dbReference type="EMBL" id="MEX3187796.1"/>
    </source>
</evidence>
<accession>A0AB35Z4E2</accession>
<dbReference type="AlphaFoldDB" id="A0AB35Z4E2"/>
<evidence type="ECO:0000313" key="2">
    <source>
        <dbReference type="Proteomes" id="UP000237365"/>
    </source>
</evidence>
<dbReference type="EMBL" id="PQGI02000002">
    <property type="protein sequence ID" value="MEX3187796.1"/>
    <property type="molecule type" value="Genomic_DNA"/>
</dbReference>
<sequence length="146" mass="15690">MCKGSFQAKTRCLSCASSLPSFHAAQPVCPTPRSAGNDVSVEKKSANACAPCSALPLRIVALRRKYVRFAGVTGIISSSYDVFANAQRIVKVKEAKSEQRTVMKSLHPIFDYESLADKPRSGAAEAAECAVFARLAIRWPNAALIS</sequence>
<gene>
    <name evidence="1" type="ORF">C3R40_014345</name>
</gene>
<comment type="caution">
    <text evidence="1">The sequence shown here is derived from an EMBL/GenBank/DDBJ whole genome shotgun (WGS) entry which is preliminary data.</text>
</comment>
<dbReference type="RefSeq" id="WP_129993320.1">
    <property type="nucleotide sequence ID" value="NZ_CAMIQF010000001.1"/>
</dbReference>
<reference evidence="1 2" key="1">
    <citation type="submission" date="2024-07" db="EMBL/GenBank/DDBJ databases">
        <title>Making a pathogen? Evaluating the impact of protist predation on the evolution of virulence in Serratia marcescens.</title>
        <authorList>
            <person name="Hopkins H."/>
            <person name="Lopezguerra C."/>
            <person name="Lau M.-J."/>
        </authorList>
    </citation>
    <scope>NUCLEOTIDE SEQUENCE [LARGE SCALE GENOMIC DNA]</scope>
    <source>
        <strain evidence="1 2">KZ19</strain>
    </source>
</reference>
<dbReference type="Proteomes" id="UP000237365">
    <property type="component" value="Unassembled WGS sequence"/>
</dbReference>